<name>A0A9P5P058_GYMJU</name>
<keyword evidence="3" id="KW-1185">Reference proteome</keyword>
<feature type="region of interest" description="Disordered" evidence="1">
    <location>
        <begin position="27"/>
        <end position="48"/>
    </location>
</feature>
<comment type="caution">
    <text evidence="2">The sequence shown here is derived from an EMBL/GenBank/DDBJ whole genome shotgun (WGS) entry which is preliminary data.</text>
</comment>
<protein>
    <submittedName>
        <fullName evidence="2">Uncharacterized protein</fullName>
    </submittedName>
</protein>
<evidence type="ECO:0000313" key="2">
    <source>
        <dbReference type="EMBL" id="KAF8911082.1"/>
    </source>
</evidence>
<dbReference type="AlphaFoldDB" id="A0A9P5P058"/>
<organism evidence="2 3">
    <name type="scientific">Gymnopilus junonius</name>
    <name type="common">Spectacular rustgill mushroom</name>
    <name type="synonym">Gymnopilus spectabilis subsp. junonius</name>
    <dbReference type="NCBI Taxonomy" id="109634"/>
    <lineage>
        <taxon>Eukaryota</taxon>
        <taxon>Fungi</taxon>
        <taxon>Dikarya</taxon>
        <taxon>Basidiomycota</taxon>
        <taxon>Agaricomycotina</taxon>
        <taxon>Agaricomycetes</taxon>
        <taxon>Agaricomycetidae</taxon>
        <taxon>Agaricales</taxon>
        <taxon>Agaricineae</taxon>
        <taxon>Hymenogastraceae</taxon>
        <taxon>Gymnopilus</taxon>
    </lineage>
</organism>
<dbReference type="OrthoDB" id="3068069at2759"/>
<dbReference type="EMBL" id="JADNYJ010000005">
    <property type="protein sequence ID" value="KAF8911082.1"/>
    <property type="molecule type" value="Genomic_DNA"/>
</dbReference>
<feature type="compositionally biased region" description="Polar residues" evidence="1">
    <location>
        <begin position="27"/>
        <end position="44"/>
    </location>
</feature>
<evidence type="ECO:0000313" key="3">
    <source>
        <dbReference type="Proteomes" id="UP000724874"/>
    </source>
</evidence>
<sequence length="148" mass="16192">MLIVVGSAIILTTLVGLYICTCYRSSLSRPRNQPTSTSNQNLPLTQDLPGTSIRERRHLIYQVDDNNPPLCGIGAILGRRIHARSRSLPESIKISASRPTIFGDWEDAERSIQVVLTPPTPSKKGPAVAVSVVDQLEGDEIKQDVVPH</sequence>
<gene>
    <name evidence="2" type="ORF">CPB84DRAFT_1842336</name>
</gene>
<dbReference type="Proteomes" id="UP000724874">
    <property type="component" value="Unassembled WGS sequence"/>
</dbReference>
<accession>A0A9P5P058</accession>
<evidence type="ECO:0000256" key="1">
    <source>
        <dbReference type="SAM" id="MobiDB-lite"/>
    </source>
</evidence>
<reference evidence="2" key="1">
    <citation type="submission" date="2020-11" db="EMBL/GenBank/DDBJ databases">
        <authorList>
            <consortium name="DOE Joint Genome Institute"/>
            <person name="Ahrendt S."/>
            <person name="Riley R."/>
            <person name="Andreopoulos W."/>
            <person name="LaButti K."/>
            <person name="Pangilinan J."/>
            <person name="Ruiz-duenas F.J."/>
            <person name="Barrasa J.M."/>
            <person name="Sanchez-Garcia M."/>
            <person name="Camarero S."/>
            <person name="Miyauchi S."/>
            <person name="Serrano A."/>
            <person name="Linde D."/>
            <person name="Babiker R."/>
            <person name="Drula E."/>
            <person name="Ayuso-Fernandez I."/>
            <person name="Pacheco R."/>
            <person name="Padilla G."/>
            <person name="Ferreira P."/>
            <person name="Barriuso J."/>
            <person name="Kellner H."/>
            <person name="Castanera R."/>
            <person name="Alfaro M."/>
            <person name="Ramirez L."/>
            <person name="Pisabarro A.G."/>
            <person name="Kuo A."/>
            <person name="Tritt A."/>
            <person name="Lipzen A."/>
            <person name="He G."/>
            <person name="Yan M."/>
            <person name="Ng V."/>
            <person name="Cullen D."/>
            <person name="Martin F."/>
            <person name="Rosso M.-N."/>
            <person name="Henrissat B."/>
            <person name="Hibbett D."/>
            <person name="Martinez A.T."/>
            <person name="Grigoriev I.V."/>
        </authorList>
    </citation>
    <scope>NUCLEOTIDE SEQUENCE</scope>
    <source>
        <strain evidence="2">AH 44721</strain>
    </source>
</reference>
<proteinExistence type="predicted"/>